<evidence type="ECO:0000313" key="1">
    <source>
        <dbReference type="EMBL" id="CAI8924380.1"/>
    </source>
</evidence>
<accession>A0ABM9I6K1</accession>
<organism evidence="1 2">
    <name type="scientific">Methylocaldum szegediense</name>
    <dbReference type="NCBI Taxonomy" id="73780"/>
    <lineage>
        <taxon>Bacteria</taxon>
        <taxon>Pseudomonadati</taxon>
        <taxon>Pseudomonadota</taxon>
        <taxon>Gammaproteobacteria</taxon>
        <taxon>Methylococcales</taxon>
        <taxon>Methylococcaceae</taxon>
        <taxon>Methylocaldum</taxon>
    </lineage>
</organism>
<name>A0ABM9I6K1_9GAMM</name>
<dbReference type="Proteomes" id="UP001162030">
    <property type="component" value="Chromosome"/>
</dbReference>
<proteinExistence type="predicted"/>
<keyword evidence="2" id="KW-1185">Reference proteome</keyword>
<evidence type="ECO:0000313" key="2">
    <source>
        <dbReference type="Proteomes" id="UP001162030"/>
    </source>
</evidence>
<sequence length="70" mass="7583">MGECLVPTIGWVGYVWGARHMADDITRCGGIGDFLAGTNKSPLKSLFKNNSVLFKSCCAMAVNPKTHRLP</sequence>
<protein>
    <submittedName>
        <fullName evidence="1">Uncharacterized protein</fullName>
    </submittedName>
</protein>
<dbReference type="EMBL" id="OX458333">
    <property type="protein sequence ID" value="CAI8924380.1"/>
    <property type="molecule type" value="Genomic_DNA"/>
</dbReference>
<reference evidence="1 2" key="1">
    <citation type="submission" date="2023-03" db="EMBL/GenBank/DDBJ databases">
        <authorList>
            <person name="Pearce D."/>
        </authorList>
    </citation>
    <scope>NUCLEOTIDE SEQUENCE [LARGE SCALE GENOMIC DNA]</scope>
    <source>
        <strain evidence="1">Msz</strain>
    </source>
</reference>
<gene>
    <name evidence="1" type="ORF">MSZNOR_3905</name>
</gene>